<keyword evidence="10" id="KW-1185">Reference proteome</keyword>
<dbReference type="OrthoDB" id="9774600at2"/>
<evidence type="ECO:0000313" key="9">
    <source>
        <dbReference type="EMBL" id="RAK35456.1"/>
    </source>
</evidence>
<evidence type="ECO:0000256" key="8">
    <source>
        <dbReference type="SAM" id="Phobius"/>
    </source>
</evidence>
<protein>
    <submittedName>
        <fullName evidence="9">Alpha-1,2-mannosyltransferase</fullName>
    </submittedName>
</protein>
<feature type="transmembrane region" description="Helical" evidence="8">
    <location>
        <begin position="393"/>
        <end position="411"/>
    </location>
</feature>
<feature type="transmembrane region" description="Helical" evidence="8">
    <location>
        <begin position="92"/>
        <end position="112"/>
    </location>
</feature>
<sequence>MPAIEKGARRAARRRSALLALGGLLTLLLITFCIHGYALSTLEVQLAAIRSWIIGDGLYTYREDGTPFGAALSPVLALMLAPLVVLPLPVAGWLLALTSLAALMLALMVLAGPAAREHGRSRTLIVLTLTALALLAGPVRATIGLGRVDLILFGLVAADLVALRRATLARQRWWRSRSATGDRSPAARLRRVWFTGGWAGVGIGLAGAIAAGPLLLIGYLLVSKQRRAALTALVTATTVSLCALIAAPSETLTWFGTTLWEIDRAAPLSDPGNQSLAGVLARLYGDSAPPVLVWISFGVLLLAVGLIRARSAHADGDETAAFTLVALAGAAAGPVTSPGEAIWLLPAVLILADEAIRRRLGTRLPRSRFTGVGFAATALAGYALMVLDPLAAQTWNGYAVALILLVNALPWRHDNLPAAPARRPVRRAAAIPGPRGG</sequence>
<accession>A0A327Z940</accession>
<feature type="transmembrane region" description="Helical" evidence="8">
    <location>
        <begin position="124"/>
        <end position="143"/>
    </location>
</feature>
<keyword evidence="2" id="KW-1003">Cell membrane</keyword>
<keyword evidence="6 8" id="KW-0472">Membrane</keyword>
<reference evidence="9 10" key="1">
    <citation type="submission" date="2018-06" db="EMBL/GenBank/DDBJ databases">
        <title>Genomic Encyclopedia of Type Strains, Phase III (KMG-III): the genomes of soil and plant-associated and newly described type strains.</title>
        <authorList>
            <person name="Whitman W."/>
        </authorList>
    </citation>
    <scope>NUCLEOTIDE SEQUENCE [LARGE SCALE GENOMIC DNA]</scope>
    <source>
        <strain evidence="9 10">CGMCC 4.7090</strain>
    </source>
</reference>
<comment type="caution">
    <text evidence="9">The sequence shown here is derived from an EMBL/GenBank/DDBJ whole genome shotgun (WGS) entry which is preliminary data.</text>
</comment>
<evidence type="ECO:0000256" key="1">
    <source>
        <dbReference type="ARBA" id="ARBA00004651"/>
    </source>
</evidence>
<evidence type="ECO:0000256" key="6">
    <source>
        <dbReference type="ARBA" id="ARBA00023136"/>
    </source>
</evidence>
<feature type="transmembrane region" description="Helical" evidence="8">
    <location>
        <begin position="291"/>
        <end position="307"/>
    </location>
</feature>
<keyword evidence="5 8" id="KW-1133">Transmembrane helix</keyword>
<dbReference type="Pfam" id="PF09594">
    <property type="entry name" value="GT87"/>
    <property type="match status" value="1"/>
</dbReference>
<feature type="transmembrane region" description="Helical" evidence="8">
    <location>
        <begin position="369"/>
        <end position="387"/>
    </location>
</feature>
<proteinExistence type="inferred from homology"/>
<keyword evidence="4 8" id="KW-0812">Transmembrane</keyword>
<name>A0A327Z940_9ACTN</name>
<organism evidence="9 10">
    <name type="scientific">Actinoplanes lutulentus</name>
    <dbReference type="NCBI Taxonomy" id="1287878"/>
    <lineage>
        <taxon>Bacteria</taxon>
        <taxon>Bacillati</taxon>
        <taxon>Actinomycetota</taxon>
        <taxon>Actinomycetes</taxon>
        <taxon>Micromonosporales</taxon>
        <taxon>Micromonosporaceae</taxon>
        <taxon>Actinoplanes</taxon>
    </lineage>
</organism>
<feature type="transmembrane region" description="Helical" evidence="8">
    <location>
        <begin position="229"/>
        <end position="247"/>
    </location>
</feature>
<evidence type="ECO:0000313" key="10">
    <source>
        <dbReference type="Proteomes" id="UP000249341"/>
    </source>
</evidence>
<dbReference type="EMBL" id="QLMJ01000010">
    <property type="protein sequence ID" value="RAK35456.1"/>
    <property type="molecule type" value="Genomic_DNA"/>
</dbReference>
<comment type="similarity">
    <text evidence="7">Belongs to the glycosyltransferase 87 family.</text>
</comment>
<evidence type="ECO:0000256" key="4">
    <source>
        <dbReference type="ARBA" id="ARBA00022692"/>
    </source>
</evidence>
<dbReference type="AlphaFoldDB" id="A0A327Z940"/>
<keyword evidence="3 9" id="KW-0808">Transferase</keyword>
<dbReference type="Proteomes" id="UP000249341">
    <property type="component" value="Unassembled WGS sequence"/>
</dbReference>
<evidence type="ECO:0000256" key="3">
    <source>
        <dbReference type="ARBA" id="ARBA00022679"/>
    </source>
</evidence>
<dbReference type="GO" id="GO:0005886">
    <property type="term" value="C:plasma membrane"/>
    <property type="evidence" value="ECO:0007669"/>
    <property type="project" value="UniProtKB-SubCell"/>
</dbReference>
<comment type="subcellular location">
    <subcellularLocation>
        <location evidence="1">Cell membrane</location>
        <topology evidence="1">Multi-pass membrane protein</topology>
    </subcellularLocation>
</comment>
<feature type="transmembrane region" description="Helical" evidence="8">
    <location>
        <begin position="16"/>
        <end position="38"/>
    </location>
</feature>
<evidence type="ECO:0000256" key="7">
    <source>
        <dbReference type="ARBA" id="ARBA00024033"/>
    </source>
</evidence>
<gene>
    <name evidence="9" type="ORF">B0I29_110212</name>
</gene>
<dbReference type="GO" id="GO:0016758">
    <property type="term" value="F:hexosyltransferase activity"/>
    <property type="evidence" value="ECO:0007669"/>
    <property type="project" value="InterPro"/>
</dbReference>
<dbReference type="InterPro" id="IPR018584">
    <property type="entry name" value="GT87"/>
</dbReference>
<dbReference type="RefSeq" id="WP_111651000.1">
    <property type="nucleotide sequence ID" value="NZ_JACHWI010000004.1"/>
</dbReference>
<evidence type="ECO:0000256" key="5">
    <source>
        <dbReference type="ARBA" id="ARBA00022989"/>
    </source>
</evidence>
<keyword evidence="9" id="KW-0328">Glycosyltransferase</keyword>
<feature type="transmembrane region" description="Helical" evidence="8">
    <location>
        <begin position="198"/>
        <end position="222"/>
    </location>
</feature>
<evidence type="ECO:0000256" key="2">
    <source>
        <dbReference type="ARBA" id="ARBA00022475"/>
    </source>
</evidence>